<dbReference type="Proteomes" id="UP001476282">
    <property type="component" value="Unassembled WGS sequence"/>
</dbReference>
<dbReference type="EMBL" id="BAABRI010000014">
    <property type="protein sequence ID" value="GAA5483395.1"/>
    <property type="molecule type" value="Genomic_DNA"/>
</dbReference>
<feature type="transmembrane region" description="Helical" evidence="1">
    <location>
        <begin position="16"/>
        <end position="34"/>
    </location>
</feature>
<protein>
    <recommendedName>
        <fullName evidence="4">CvpA family protein</fullName>
    </recommendedName>
</protein>
<evidence type="ECO:0000313" key="3">
    <source>
        <dbReference type="Proteomes" id="UP001476282"/>
    </source>
</evidence>
<keyword evidence="3" id="KW-1185">Reference proteome</keyword>
<keyword evidence="1" id="KW-0472">Membrane</keyword>
<comment type="caution">
    <text evidence="2">The sequence shown here is derived from an EMBL/GenBank/DDBJ whole genome shotgun (WGS) entry which is preliminary data.</text>
</comment>
<proteinExistence type="predicted"/>
<feature type="transmembrane region" description="Helical" evidence="1">
    <location>
        <begin position="41"/>
        <end position="59"/>
    </location>
</feature>
<evidence type="ECO:0008006" key="4">
    <source>
        <dbReference type="Google" id="ProtNLM"/>
    </source>
</evidence>
<dbReference type="RefSeq" id="WP_353567505.1">
    <property type="nucleotide sequence ID" value="NZ_BAABRI010000014.1"/>
</dbReference>
<gene>
    <name evidence="2" type="ORF">Hsar01_02626</name>
</gene>
<evidence type="ECO:0000256" key="1">
    <source>
        <dbReference type="SAM" id="Phobius"/>
    </source>
</evidence>
<feature type="transmembrane region" description="Helical" evidence="1">
    <location>
        <begin position="122"/>
        <end position="144"/>
    </location>
</feature>
<name>A0ABP9UPB4_9BACT</name>
<organism evidence="2 3">
    <name type="scientific">Haloferula sargassicola</name>
    <dbReference type="NCBI Taxonomy" id="490096"/>
    <lineage>
        <taxon>Bacteria</taxon>
        <taxon>Pseudomonadati</taxon>
        <taxon>Verrucomicrobiota</taxon>
        <taxon>Verrucomicrobiia</taxon>
        <taxon>Verrucomicrobiales</taxon>
        <taxon>Verrucomicrobiaceae</taxon>
        <taxon>Haloferula</taxon>
    </lineage>
</organism>
<keyword evidence="1" id="KW-0812">Transmembrane</keyword>
<keyword evidence="1" id="KW-1133">Transmembrane helix</keyword>
<sequence length="268" mass="29425">MNELVSALNFDRIPDISLGTAALLIFGAIASLAVLKGLVRILWGSAVVCVAGYAAFVTWRDAPAMSRDLLGTESQLISWGLPVLVFLLAALLLRGVAKGIFSALRSPNAEAAEKNRRSPVRWAFTLLFSLIPTAALWFGGVTLLRHAGSVAEIQAFVEKHDLPDHTEFLARLKESVDTALPSSWFESVDPLTSDLRVRLAKLIAAADDPPPRAIPVFEESQIRDLILSDPELRALARQGRYSEILRDPRLDRLLENDNLREVLARADL</sequence>
<evidence type="ECO:0000313" key="2">
    <source>
        <dbReference type="EMBL" id="GAA5483395.1"/>
    </source>
</evidence>
<accession>A0ABP9UPB4</accession>
<reference evidence="2 3" key="1">
    <citation type="submission" date="2024-02" db="EMBL/GenBank/DDBJ databases">
        <title>Haloferula sargassicola NBRC 104335.</title>
        <authorList>
            <person name="Ichikawa N."/>
            <person name="Katano-Makiyama Y."/>
            <person name="Hidaka K."/>
        </authorList>
    </citation>
    <scope>NUCLEOTIDE SEQUENCE [LARGE SCALE GENOMIC DNA]</scope>
    <source>
        <strain evidence="2 3">NBRC 104335</strain>
    </source>
</reference>
<feature type="transmembrane region" description="Helical" evidence="1">
    <location>
        <begin position="79"/>
        <end position="101"/>
    </location>
</feature>